<feature type="signal peptide" evidence="2">
    <location>
        <begin position="1"/>
        <end position="24"/>
    </location>
</feature>
<dbReference type="Proteomes" id="UP000050867">
    <property type="component" value="Unassembled WGS sequence"/>
</dbReference>
<dbReference type="OrthoDB" id="7888869at2"/>
<dbReference type="Gene3D" id="3.40.190.10">
    <property type="entry name" value="Periplasmic binding protein-like II"/>
    <property type="match status" value="1"/>
</dbReference>
<sequence>MSPQGRPARVGAALLTVVLSPALACCSRPTPVPFASDIGAVPRHVVQEGGTLRWAVDAVPATLNAYQVDATAETARVTGAVLPALFTLDERGRPRPNHDYLRGVELRTGGPRQVVVYRLDPRARWTSGRRISAEDFAAQWRALSGMHSGYRPARNDGYQQIRKVEQGESPQEVEVTFDRPYADWRSLFTPLYPRSVTASPRAFNGESRDHLEETAGPFRVREIDRTGDRRAVTLARNGRWWGKPAKLDRLVLVQVERDRRVAALRRNEVDLAELEPVTATAAAPATSARPARSAPGDPGPGAWPARSAPGDPGPGATGGSVAAGRVDPVAGAAALPGVTVRRSTGAASTQLTLNGQAGPLADERVRRAVARAIDRRAIADSVLRPLRLPVRTLDNHLFLPHQDGYQDNSAVLGGHSREHAMALLNASGWRTAPAGTRQTRAPAAGPPRRGVPDGRPRHTPHSGRVAGGDAPAESGLRHPVTVVEPAAVRTKQGRPLTLRLLLPDGASLLGGVADQIARMLSRVGVRTEITQVASDEFVPLHLATGAFDLALFSWPGTAYPATDARSIYAKPLPAADGSLVIEQNYARVGTDEIDQLFEHAVTELDAKEARGLAVRTDARIWAAAHSVPLYQRPELVAVRGTVANAGAFGLVTPRYQDIGFRAADEERAARGKGS</sequence>
<dbReference type="PANTHER" id="PTHR30290:SF65">
    <property type="entry name" value="MONOACYL PHOSPHATIDYLINOSITOL TETRAMANNOSIDE-BINDING PROTEIN LPQW-RELATED"/>
    <property type="match status" value="1"/>
</dbReference>
<dbReference type="GO" id="GO:0042597">
    <property type="term" value="C:periplasmic space"/>
    <property type="evidence" value="ECO:0007669"/>
    <property type="project" value="UniProtKB-ARBA"/>
</dbReference>
<dbReference type="InterPro" id="IPR039424">
    <property type="entry name" value="SBP_5"/>
</dbReference>
<dbReference type="InterPro" id="IPR000914">
    <property type="entry name" value="SBP_5_dom"/>
</dbReference>
<dbReference type="InterPro" id="IPR030678">
    <property type="entry name" value="Peptide/Ni-bd"/>
</dbReference>
<keyword evidence="5" id="KW-1185">Reference proteome</keyword>
<protein>
    <recommendedName>
        <fullName evidence="3">Solute-binding protein family 5 domain-containing protein</fullName>
    </recommendedName>
</protein>
<evidence type="ECO:0000313" key="5">
    <source>
        <dbReference type="Proteomes" id="UP000050867"/>
    </source>
</evidence>
<evidence type="ECO:0000313" key="4">
    <source>
        <dbReference type="EMBL" id="KRV47046.1"/>
    </source>
</evidence>
<reference evidence="4 5" key="1">
    <citation type="submission" date="2015-10" db="EMBL/GenBank/DDBJ databases">
        <title>Draft genome sequence of pyrrolomycin-producing Streptomyces vitaminophilus.</title>
        <authorList>
            <person name="Graham D.E."/>
            <person name="Mahan K.M."/>
            <person name="Klingeman D.M."/>
            <person name="Hettich R.L."/>
            <person name="Parry R.J."/>
        </authorList>
    </citation>
    <scope>NUCLEOTIDE SEQUENCE [LARGE SCALE GENOMIC DNA]</scope>
    <source>
        <strain evidence="4 5">ATCC 31673</strain>
    </source>
</reference>
<feature type="domain" description="Solute-binding protein family 5" evidence="3">
    <location>
        <begin position="115"/>
        <end position="279"/>
    </location>
</feature>
<feature type="chain" id="PRO_5006670504" description="Solute-binding protein family 5 domain-containing protein" evidence="2">
    <location>
        <begin position="25"/>
        <end position="674"/>
    </location>
</feature>
<proteinExistence type="predicted"/>
<evidence type="ECO:0000256" key="1">
    <source>
        <dbReference type="SAM" id="MobiDB-lite"/>
    </source>
</evidence>
<dbReference type="eggNOG" id="COG4166">
    <property type="taxonomic scope" value="Bacteria"/>
</dbReference>
<dbReference type="GO" id="GO:1904680">
    <property type="term" value="F:peptide transmembrane transporter activity"/>
    <property type="evidence" value="ECO:0007669"/>
    <property type="project" value="TreeGrafter"/>
</dbReference>
<dbReference type="CDD" id="cd08501">
    <property type="entry name" value="PBP2_Lpqw"/>
    <property type="match status" value="1"/>
</dbReference>
<dbReference type="Pfam" id="PF00496">
    <property type="entry name" value="SBP_bac_5"/>
    <property type="match status" value="2"/>
</dbReference>
<dbReference type="GO" id="GO:0015833">
    <property type="term" value="P:peptide transport"/>
    <property type="evidence" value="ECO:0007669"/>
    <property type="project" value="TreeGrafter"/>
</dbReference>
<evidence type="ECO:0000259" key="3">
    <source>
        <dbReference type="Pfam" id="PF00496"/>
    </source>
</evidence>
<dbReference type="RefSeq" id="WP_058032957.1">
    <property type="nucleotide sequence ID" value="NZ_LLZU01000038.1"/>
</dbReference>
<dbReference type="AlphaFoldDB" id="A0A0T6LLW0"/>
<organism evidence="4 5">
    <name type="scientific">Wenjunlia vitaminophila</name>
    <name type="common">Streptomyces vitaminophilus</name>
    <dbReference type="NCBI Taxonomy" id="76728"/>
    <lineage>
        <taxon>Bacteria</taxon>
        <taxon>Bacillati</taxon>
        <taxon>Actinomycetota</taxon>
        <taxon>Actinomycetes</taxon>
        <taxon>Kitasatosporales</taxon>
        <taxon>Streptomycetaceae</taxon>
        <taxon>Wenjunlia</taxon>
    </lineage>
</organism>
<keyword evidence="2" id="KW-0732">Signal</keyword>
<dbReference type="Gene3D" id="3.90.76.10">
    <property type="entry name" value="Dipeptide-binding Protein, Domain 1"/>
    <property type="match status" value="1"/>
</dbReference>
<feature type="compositionally biased region" description="Low complexity" evidence="1">
    <location>
        <begin position="280"/>
        <end position="310"/>
    </location>
</feature>
<feature type="region of interest" description="Disordered" evidence="1">
    <location>
        <begin position="433"/>
        <end position="475"/>
    </location>
</feature>
<dbReference type="PANTHER" id="PTHR30290">
    <property type="entry name" value="PERIPLASMIC BINDING COMPONENT OF ABC TRANSPORTER"/>
    <property type="match status" value="1"/>
</dbReference>
<feature type="domain" description="Solute-binding protein family 5" evidence="3">
    <location>
        <begin position="327"/>
        <end position="561"/>
    </location>
</feature>
<dbReference type="GO" id="GO:0043190">
    <property type="term" value="C:ATP-binding cassette (ABC) transporter complex"/>
    <property type="evidence" value="ECO:0007669"/>
    <property type="project" value="InterPro"/>
</dbReference>
<dbReference type="PIRSF" id="PIRSF002741">
    <property type="entry name" value="MppA"/>
    <property type="match status" value="1"/>
</dbReference>
<accession>A0A0T6LLW0</accession>
<feature type="region of interest" description="Disordered" evidence="1">
    <location>
        <begin position="280"/>
        <end position="323"/>
    </location>
</feature>
<dbReference type="STRING" id="76728.AQ490_09825"/>
<gene>
    <name evidence="4" type="ORF">AQ490_09825</name>
</gene>
<dbReference type="SUPFAM" id="SSF53850">
    <property type="entry name" value="Periplasmic binding protein-like II"/>
    <property type="match status" value="1"/>
</dbReference>
<dbReference type="Gene3D" id="3.10.105.10">
    <property type="entry name" value="Dipeptide-binding Protein, Domain 3"/>
    <property type="match status" value="1"/>
</dbReference>
<evidence type="ECO:0000256" key="2">
    <source>
        <dbReference type="SAM" id="SignalP"/>
    </source>
</evidence>
<name>A0A0T6LLW0_WENVI</name>
<comment type="caution">
    <text evidence="4">The sequence shown here is derived from an EMBL/GenBank/DDBJ whole genome shotgun (WGS) entry which is preliminary data.</text>
</comment>
<dbReference type="EMBL" id="LLZU01000038">
    <property type="protein sequence ID" value="KRV47046.1"/>
    <property type="molecule type" value="Genomic_DNA"/>
</dbReference>